<reference evidence="1" key="1">
    <citation type="submission" date="2019-08" db="EMBL/GenBank/DDBJ databases">
        <authorList>
            <person name="Kucharzyk K."/>
            <person name="Murdoch R.W."/>
            <person name="Higgins S."/>
            <person name="Loffler F."/>
        </authorList>
    </citation>
    <scope>NUCLEOTIDE SEQUENCE</scope>
</reference>
<dbReference type="EMBL" id="VSSQ01031102">
    <property type="protein sequence ID" value="MPM81876.1"/>
    <property type="molecule type" value="Genomic_DNA"/>
</dbReference>
<comment type="caution">
    <text evidence="1">The sequence shown here is derived from an EMBL/GenBank/DDBJ whole genome shotgun (WGS) entry which is preliminary data.</text>
</comment>
<accession>A0A645CXL4</accession>
<proteinExistence type="predicted"/>
<name>A0A645CXL4_9ZZZZ</name>
<dbReference type="AlphaFoldDB" id="A0A645CXL4"/>
<sequence>MEEQLLCLVRLQISHITGGIARFIKGLFCGLLNGNMVRVSVTANGIKGEHHLRFEQPDIMGYFCRYFFQRGCCQCLRMVVIFTTGHTRIAVTQIDHLFDAQ</sequence>
<organism evidence="1">
    <name type="scientific">bioreactor metagenome</name>
    <dbReference type="NCBI Taxonomy" id="1076179"/>
    <lineage>
        <taxon>unclassified sequences</taxon>
        <taxon>metagenomes</taxon>
        <taxon>ecological metagenomes</taxon>
    </lineage>
</organism>
<evidence type="ECO:0000313" key="1">
    <source>
        <dbReference type="EMBL" id="MPM81876.1"/>
    </source>
</evidence>
<protein>
    <submittedName>
        <fullName evidence="1">Uncharacterized protein</fullName>
    </submittedName>
</protein>
<gene>
    <name evidence="1" type="ORF">SDC9_128933</name>
</gene>